<gene>
    <name evidence="1" type="ORF">PUN28_015486</name>
</gene>
<name>A0AAW2EWX3_9HYME</name>
<organism evidence="1 2">
    <name type="scientific">Cardiocondyla obscurior</name>
    <dbReference type="NCBI Taxonomy" id="286306"/>
    <lineage>
        <taxon>Eukaryota</taxon>
        <taxon>Metazoa</taxon>
        <taxon>Ecdysozoa</taxon>
        <taxon>Arthropoda</taxon>
        <taxon>Hexapoda</taxon>
        <taxon>Insecta</taxon>
        <taxon>Pterygota</taxon>
        <taxon>Neoptera</taxon>
        <taxon>Endopterygota</taxon>
        <taxon>Hymenoptera</taxon>
        <taxon>Apocrita</taxon>
        <taxon>Aculeata</taxon>
        <taxon>Formicoidea</taxon>
        <taxon>Formicidae</taxon>
        <taxon>Myrmicinae</taxon>
        <taxon>Cardiocondyla</taxon>
    </lineage>
</organism>
<keyword evidence="2" id="KW-1185">Reference proteome</keyword>
<dbReference type="Proteomes" id="UP001430953">
    <property type="component" value="Unassembled WGS sequence"/>
</dbReference>
<comment type="caution">
    <text evidence="1">The sequence shown here is derived from an EMBL/GenBank/DDBJ whole genome shotgun (WGS) entry which is preliminary data.</text>
</comment>
<dbReference type="AlphaFoldDB" id="A0AAW2EWX3"/>
<reference evidence="1 2" key="1">
    <citation type="submission" date="2023-03" db="EMBL/GenBank/DDBJ databases">
        <title>High recombination rates correlate with genetic variation in Cardiocondyla obscurior ants.</title>
        <authorList>
            <person name="Errbii M."/>
        </authorList>
    </citation>
    <scope>NUCLEOTIDE SEQUENCE [LARGE SCALE GENOMIC DNA]</scope>
    <source>
        <strain evidence="1">Alpha-2009</strain>
        <tissue evidence="1">Whole body</tissue>
    </source>
</reference>
<accession>A0AAW2EWX3</accession>
<evidence type="ECO:0000313" key="1">
    <source>
        <dbReference type="EMBL" id="KAL0106984.1"/>
    </source>
</evidence>
<proteinExistence type="predicted"/>
<evidence type="ECO:0000313" key="2">
    <source>
        <dbReference type="Proteomes" id="UP001430953"/>
    </source>
</evidence>
<dbReference type="EMBL" id="JADYXP020000017">
    <property type="protein sequence ID" value="KAL0106984.1"/>
    <property type="molecule type" value="Genomic_DNA"/>
</dbReference>
<protein>
    <submittedName>
        <fullName evidence="1">Uncharacterized protein</fullName>
    </submittedName>
</protein>
<sequence length="138" mass="15603">MKSRRVAERDTERPINSRFAGRSITPIKTLGAGKADRPTLIGQFSPLNIQFITIFKISLGRRRRRRERSEAKTSFEVSLYQMAADSNCQLKARRCDAASKSDLLLTELERYGNNDDTCTTGGRWRLTSTLIPIPCNPP</sequence>